<evidence type="ECO:0000313" key="2">
    <source>
        <dbReference type="Proteomes" id="UP000095281"/>
    </source>
</evidence>
<evidence type="ECO:0000313" key="3">
    <source>
        <dbReference type="WBParaSite" id="MhA1_Contig1040.frz3.gene8"/>
    </source>
</evidence>
<dbReference type="WBParaSite" id="MhA1_Contig1040.frz3.gene8">
    <property type="protein sequence ID" value="MhA1_Contig1040.frz3.gene8"/>
    <property type="gene ID" value="MhA1_Contig1040.frz3.gene8"/>
</dbReference>
<organism evidence="2 3">
    <name type="scientific">Meloidogyne hapla</name>
    <name type="common">Root-knot nematode worm</name>
    <dbReference type="NCBI Taxonomy" id="6305"/>
    <lineage>
        <taxon>Eukaryota</taxon>
        <taxon>Metazoa</taxon>
        <taxon>Ecdysozoa</taxon>
        <taxon>Nematoda</taxon>
        <taxon>Chromadorea</taxon>
        <taxon>Rhabditida</taxon>
        <taxon>Tylenchina</taxon>
        <taxon>Tylenchomorpha</taxon>
        <taxon>Tylenchoidea</taxon>
        <taxon>Meloidogynidae</taxon>
        <taxon>Meloidogyninae</taxon>
        <taxon>Meloidogyne</taxon>
    </lineage>
</organism>
<name>A0A1I8AXL3_MELHA</name>
<keyword evidence="1" id="KW-1133">Transmembrane helix</keyword>
<accession>A0A1I8AXL3</accession>
<feature type="transmembrane region" description="Helical" evidence="1">
    <location>
        <begin position="64"/>
        <end position="89"/>
    </location>
</feature>
<keyword evidence="1" id="KW-0812">Transmembrane</keyword>
<evidence type="ECO:0000256" key="1">
    <source>
        <dbReference type="SAM" id="Phobius"/>
    </source>
</evidence>
<proteinExistence type="predicted"/>
<keyword evidence="1" id="KW-0472">Membrane</keyword>
<sequence>MTVSSDLHRSSKSSLDSLLLHKTDWRSIYFITSIAMMDTMRLSTVLSNSWPYISSIDPDTSENFYGFVSSIPPIMAGQIIAIIATLLFANLELILYNRRYGFFVCHLLLGFANG</sequence>
<dbReference type="AlphaFoldDB" id="A0A1I8AXL3"/>
<reference evidence="3" key="1">
    <citation type="submission" date="2016-11" db="UniProtKB">
        <authorList>
            <consortium name="WormBaseParasite"/>
        </authorList>
    </citation>
    <scope>IDENTIFICATION</scope>
</reference>
<keyword evidence="2" id="KW-1185">Reference proteome</keyword>
<dbReference type="Proteomes" id="UP000095281">
    <property type="component" value="Unplaced"/>
</dbReference>
<protein>
    <submittedName>
        <fullName evidence="3">7TM_GPCR_Srx domain-containing protein</fullName>
    </submittedName>
</protein>